<evidence type="ECO:0000256" key="8">
    <source>
        <dbReference type="ARBA" id="ARBA00023180"/>
    </source>
</evidence>
<evidence type="ECO:0000256" key="1">
    <source>
        <dbReference type="ARBA" id="ARBA00000321"/>
    </source>
</evidence>
<feature type="domain" description="Glycoside hydrolase family 29 N-terminal" evidence="14">
    <location>
        <begin position="39"/>
        <end position="368"/>
    </location>
</feature>
<gene>
    <name evidence="16" type="ORF">R5R35_011907</name>
</gene>
<keyword evidence="17" id="KW-1185">Reference proteome</keyword>
<evidence type="ECO:0000313" key="16">
    <source>
        <dbReference type="EMBL" id="KAK7872782.1"/>
    </source>
</evidence>
<comment type="similarity">
    <text evidence="4 12">Belongs to the glycosyl hydrolase 29 family.</text>
</comment>
<keyword evidence="6" id="KW-0732">Signal</keyword>
<dbReference type="EMBL" id="JAZDUA010000020">
    <property type="protein sequence ID" value="KAK7872782.1"/>
    <property type="molecule type" value="Genomic_DNA"/>
</dbReference>
<dbReference type="Pfam" id="PF01120">
    <property type="entry name" value="Alpha_L_fucos"/>
    <property type="match status" value="1"/>
</dbReference>
<dbReference type="FunFam" id="3.20.20.80:FF:000027">
    <property type="entry name" value="Alpha-L-fucosidase"/>
    <property type="match status" value="1"/>
</dbReference>
<dbReference type="Gene3D" id="2.60.40.1180">
    <property type="entry name" value="Golgi alpha-mannosidase II"/>
    <property type="match status" value="1"/>
</dbReference>
<evidence type="ECO:0000256" key="13">
    <source>
        <dbReference type="PIRSR" id="PIRSR001092-1"/>
    </source>
</evidence>
<dbReference type="PRINTS" id="PR00741">
    <property type="entry name" value="GLHYDRLASE29"/>
</dbReference>
<feature type="site" description="May be important for catalysis" evidence="13">
    <location>
        <position position="297"/>
    </location>
</feature>
<dbReference type="PANTHER" id="PTHR10030:SF37">
    <property type="entry name" value="ALPHA-L-FUCOSIDASE-RELATED"/>
    <property type="match status" value="1"/>
</dbReference>
<dbReference type="InterPro" id="IPR057739">
    <property type="entry name" value="Glyco_hydro_29_N"/>
</dbReference>
<evidence type="ECO:0000259" key="15">
    <source>
        <dbReference type="Pfam" id="PF16757"/>
    </source>
</evidence>
<organism evidence="16 17">
    <name type="scientific">Gryllus longicercus</name>
    <dbReference type="NCBI Taxonomy" id="2509291"/>
    <lineage>
        <taxon>Eukaryota</taxon>
        <taxon>Metazoa</taxon>
        <taxon>Ecdysozoa</taxon>
        <taxon>Arthropoda</taxon>
        <taxon>Hexapoda</taxon>
        <taxon>Insecta</taxon>
        <taxon>Pterygota</taxon>
        <taxon>Neoptera</taxon>
        <taxon>Polyneoptera</taxon>
        <taxon>Orthoptera</taxon>
        <taxon>Ensifera</taxon>
        <taxon>Gryllidea</taxon>
        <taxon>Grylloidea</taxon>
        <taxon>Gryllidae</taxon>
        <taxon>Gryllinae</taxon>
        <taxon>Gryllus</taxon>
    </lineage>
</organism>
<reference evidence="16 17" key="1">
    <citation type="submission" date="2024-03" db="EMBL/GenBank/DDBJ databases">
        <title>The genome assembly and annotation of the cricket Gryllus longicercus Weissman &amp; Gray.</title>
        <authorList>
            <person name="Szrajer S."/>
            <person name="Gray D."/>
            <person name="Ylla G."/>
        </authorList>
    </citation>
    <scope>NUCLEOTIDE SEQUENCE [LARGE SCALE GENOMIC DNA]</scope>
    <source>
        <strain evidence="16">DAG 2021-001</strain>
        <tissue evidence="16">Whole body minus gut</tissue>
    </source>
</reference>
<dbReference type="InterPro" id="IPR013780">
    <property type="entry name" value="Glyco_hydro_b"/>
</dbReference>
<protein>
    <recommendedName>
        <fullName evidence="10">Putative alpha-L-fucosidase</fullName>
        <ecNumber evidence="5">3.2.1.51</ecNumber>
    </recommendedName>
    <alternativeName>
        <fullName evidence="11">Alpha-L-fucoside fucohydrolase</fullName>
    </alternativeName>
</protein>
<dbReference type="GO" id="GO:0006004">
    <property type="term" value="P:fucose metabolic process"/>
    <property type="evidence" value="ECO:0007669"/>
    <property type="project" value="InterPro"/>
</dbReference>
<dbReference type="GO" id="GO:0005764">
    <property type="term" value="C:lysosome"/>
    <property type="evidence" value="ECO:0007669"/>
    <property type="project" value="TreeGrafter"/>
</dbReference>
<keyword evidence="8" id="KW-0325">Glycoprotein</keyword>
<dbReference type="PANTHER" id="PTHR10030">
    <property type="entry name" value="ALPHA-L-FUCOSIDASE"/>
    <property type="match status" value="1"/>
</dbReference>
<dbReference type="InterPro" id="IPR018526">
    <property type="entry name" value="Glyco_hydro_29_CS"/>
</dbReference>
<dbReference type="Gene3D" id="3.20.20.80">
    <property type="entry name" value="Glycosidases"/>
    <property type="match status" value="1"/>
</dbReference>
<dbReference type="SUPFAM" id="SSF51445">
    <property type="entry name" value="(Trans)glycosidases"/>
    <property type="match status" value="1"/>
</dbReference>
<evidence type="ECO:0000256" key="7">
    <source>
        <dbReference type="ARBA" id="ARBA00022801"/>
    </source>
</evidence>
<dbReference type="InterPro" id="IPR016286">
    <property type="entry name" value="FUC_metazoa-typ"/>
</dbReference>
<evidence type="ECO:0000259" key="14">
    <source>
        <dbReference type="Pfam" id="PF01120"/>
    </source>
</evidence>
<sequence>MVFQIPNKPLLISGFLSVCCTVGLLLIFPLNVYRAKLDAPTWESLDSRPLPKWYDEAKFGIFIHWGVYSVPSFMNEWFWKWMEDNSTSQALFMKRNYPRRFAYQDFARDFSAEFYDPDEWADIFKNSGARYVVLTSKHHDGYTLWPSKYSFSWNSMTVGPRRDLVGELAGSIRSKTNLKFGLYYSLYEWFNPLYLQDKKNQYATQLYVTQHVVPQLQEIVKDYKPAVIWSDGDWEAPDSYWLSKEFLAWLYLESPVRDYVVVNDRWGKQVLCKHGDFRTCKDNFKPDVLQPHKWESCTTIDKYSWGYRRNAKLSEIKSTRELLKHLVSTVSRGGNMLLNVGPTKDGVIPVIMQERLHDIGYWLRINGEAIYSTTPWIIQQEMYSDNIFYTLAQREQFLYAIVLEWPEKGLLTLEAPQLSNDSTINMLGTNFTLKWHNNNVGIEISFPDRAKSPNFAWCLKMSNVNIKSHKSK</sequence>
<feature type="domain" description="Alpha-L-fucosidase C-terminal" evidence="15">
    <location>
        <begin position="379"/>
        <end position="461"/>
    </location>
</feature>
<dbReference type="GO" id="GO:0004560">
    <property type="term" value="F:alpha-L-fucosidase activity"/>
    <property type="evidence" value="ECO:0007669"/>
    <property type="project" value="UniProtKB-EC"/>
</dbReference>
<keyword evidence="9 12" id="KW-0326">Glycosidase</keyword>
<dbReference type="PIRSF" id="PIRSF001092">
    <property type="entry name" value="Alpha-L-fucosidase"/>
    <property type="match status" value="1"/>
</dbReference>
<evidence type="ECO:0000256" key="3">
    <source>
        <dbReference type="ARBA" id="ARBA00004071"/>
    </source>
</evidence>
<comment type="caution">
    <text evidence="16">The sequence shown here is derived from an EMBL/GenBank/DDBJ whole genome shotgun (WGS) entry which is preliminary data.</text>
</comment>
<evidence type="ECO:0000256" key="9">
    <source>
        <dbReference type="ARBA" id="ARBA00023295"/>
    </source>
</evidence>
<proteinExistence type="inferred from homology"/>
<evidence type="ECO:0000256" key="11">
    <source>
        <dbReference type="ARBA" id="ARBA00081661"/>
    </source>
</evidence>
<dbReference type="PROSITE" id="PS00385">
    <property type="entry name" value="ALPHA_L_FUCOSIDASE"/>
    <property type="match status" value="1"/>
</dbReference>
<name>A0AAN9W3H8_9ORTH</name>
<evidence type="ECO:0000256" key="6">
    <source>
        <dbReference type="ARBA" id="ARBA00022729"/>
    </source>
</evidence>
<comment type="function">
    <text evidence="3">Alpha-L-fucosidase is responsible for hydrolyzing the alpha-1,6-linked fucose joined to the reducing-end N-acetylglucosamine of the carbohydrate moieties of glycoproteins.</text>
</comment>
<dbReference type="EC" id="3.2.1.51" evidence="5"/>
<dbReference type="Pfam" id="PF16757">
    <property type="entry name" value="Fucosidase_C"/>
    <property type="match status" value="1"/>
</dbReference>
<keyword evidence="7 12" id="KW-0378">Hydrolase</keyword>
<evidence type="ECO:0000256" key="4">
    <source>
        <dbReference type="ARBA" id="ARBA00007951"/>
    </source>
</evidence>
<accession>A0AAN9W3H8</accession>
<evidence type="ECO:0000313" key="17">
    <source>
        <dbReference type="Proteomes" id="UP001378592"/>
    </source>
</evidence>
<comment type="catalytic activity">
    <reaction evidence="1">
        <text>a neolactoside IV(2)-alpha-Fuc-nLc4Cer(d18:1(4E)) + H2O = a neolactoside nLc4Cer(d18:1(4E)) + L-fucose</text>
        <dbReference type="Rhea" id="RHEA:48224"/>
        <dbReference type="ChEBI" id="CHEBI:2181"/>
        <dbReference type="ChEBI" id="CHEBI:15377"/>
        <dbReference type="ChEBI" id="CHEBI:17006"/>
        <dbReference type="ChEBI" id="CHEBI:28691"/>
    </reaction>
    <physiologicalReaction direction="left-to-right" evidence="1">
        <dbReference type="Rhea" id="RHEA:48225"/>
    </physiologicalReaction>
</comment>
<dbReference type="SMART" id="SM00812">
    <property type="entry name" value="Alpha_L_fucos"/>
    <property type="match status" value="1"/>
</dbReference>
<dbReference type="InterPro" id="IPR000933">
    <property type="entry name" value="Glyco_hydro_29"/>
</dbReference>
<dbReference type="Proteomes" id="UP001378592">
    <property type="component" value="Unassembled WGS sequence"/>
</dbReference>
<dbReference type="InterPro" id="IPR031919">
    <property type="entry name" value="Fucosidase_C"/>
</dbReference>
<dbReference type="GO" id="GO:0016139">
    <property type="term" value="P:glycoside catabolic process"/>
    <property type="evidence" value="ECO:0007669"/>
    <property type="project" value="TreeGrafter"/>
</dbReference>
<comment type="catalytic activity">
    <reaction evidence="2">
        <text>a neolactoside IV(2)-alpha-Fuc-nLc4Cer(d18:0) + H2O = a neolactoside nLc4Cer(d18:0) + L-fucose</text>
        <dbReference type="Rhea" id="RHEA:49308"/>
        <dbReference type="ChEBI" id="CHEBI:2181"/>
        <dbReference type="ChEBI" id="CHEBI:15377"/>
        <dbReference type="ChEBI" id="CHEBI:91119"/>
        <dbReference type="ChEBI" id="CHEBI:91121"/>
    </reaction>
    <physiologicalReaction direction="left-to-right" evidence="2">
        <dbReference type="Rhea" id="RHEA:49309"/>
    </physiologicalReaction>
</comment>
<evidence type="ECO:0000256" key="12">
    <source>
        <dbReference type="PIRNR" id="PIRNR001092"/>
    </source>
</evidence>
<evidence type="ECO:0000256" key="5">
    <source>
        <dbReference type="ARBA" id="ARBA00012662"/>
    </source>
</evidence>
<dbReference type="AlphaFoldDB" id="A0AAN9W3H8"/>
<evidence type="ECO:0000256" key="10">
    <source>
        <dbReference type="ARBA" id="ARBA00074133"/>
    </source>
</evidence>
<evidence type="ECO:0000256" key="2">
    <source>
        <dbReference type="ARBA" id="ARBA00000419"/>
    </source>
</evidence>
<dbReference type="InterPro" id="IPR017853">
    <property type="entry name" value="GH"/>
</dbReference>